<keyword evidence="2" id="KW-1185">Reference proteome</keyword>
<dbReference type="EMBL" id="CP021106">
    <property type="protein sequence ID" value="ARO86448.1"/>
    <property type="molecule type" value="Genomic_DNA"/>
</dbReference>
<dbReference type="Gene3D" id="3.90.550.10">
    <property type="entry name" value="Spore Coat Polysaccharide Biosynthesis Protein SpsA, Chain A"/>
    <property type="match status" value="1"/>
</dbReference>
<dbReference type="AlphaFoldDB" id="A0A1W6SKX9"/>
<evidence type="ECO:0000313" key="1">
    <source>
        <dbReference type="EMBL" id="ARO86448.1"/>
    </source>
</evidence>
<dbReference type="PANTHER" id="PTHR21485">
    <property type="entry name" value="HAD SUPERFAMILY MEMBERS CMAS AND KDSC"/>
    <property type="match status" value="1"/>
</dbReference>
<reference evidence="1 2" key="1">
    <citation type="journal article" date="2015" name="Int. J. Syst. Evol. Microbiol.">
        <title>Nitrosospira lacus sp. nov., a psychrotolerant, ammonia-oxidizing bacterium from sandy lake sediment.</title>
        <authorList>
            <person name="Urakawa H."/>
            <person name="Garcia J.C."/>
            <person name="Nielsen J.L."/>
            <person name="Le V.Q."/>
            <person name="Kozlowski J.A."/>
            <person name="Stein L.Y."/>
            <person name="Lim C.K."/>
            <person name="Pommerening-Roser A."/>
            <person name="Martens-Habbena W."/>
            <person name="Stahl D.A."/>
            <person name="Klotz M.G."/>
        </authorList>
    </citation>
    <scope>NUCLEOTIDE SEQUENCE [LARGE SCALE GENOMIC DNA]</scope>
    <source>
        <strain evidence="1 2">APG3</strain>
    </source>
</reference>
<dbReference type="KEGG" id="nlc:EBAPG3_000885"/>
<evidence type="ECO:0000313" key="2">
    <source>
        <dbReference type="Proteomes" id="UP000012179"/>
    </source>
</evidence>
<dbReference type="Proteomes" id="UP000012179">
    <property type="component" value="Chromosome"/>
</dbReference>
<dbReference type="eggNOG" id="COG1083">
    <property type="taxonomic scope" value="Bacteria"/>
</dbReference>
<dbReference type="InterPro" id="IPR029044">
    <property type="entry name" value="Nucleotide-diphossugar_trans"/>
</dbReference>
<dbReference type="PANTHER" id="PTHR21485:SF6">
    <property type="entry name" value="N-ACYLNEURAMINATE CYTIDYLYLTRANSFERASE-RELATED"/>
    <property type="match status" value="1"/>
</dbReference>
<sequence length="238" mass="27276">MLIYSLIPARGGSKAVPHKNIRPLRGIPLIVYSIEISLKCPFIQRTFVSTDSQRIADVARNAGAEVPFLRPGRLAQDDTRDLPVFQHFLEWLKQNRIPLPDAIFQFRPTSPFRSVSKIEEAVELLRKNPEADSVRGVVEPEQNPYKMWTIAEDGFMRPLLSIPGVSEPFNEPRQSLPKVYWQIGYLDLIRTRTILEKNSLTGTLILPLRIESKDSIDIDDESSFRRAELLLEQRENTL</sequence>
<proteinExistence type="predicted"/>
<dbReference type="GO" id="GO:0008781">
    <property type="term" value="F:N-acylneuraminate cytidylyltransferase activity"/>
    <property type="evidence" value="ECO:0007669"/>
    <property type="project" value="TreeGrafter"/>
</dbReference>
<dbReference type="OrthoDB" id="9805604at2"/>
<dbReference type="InterPro" id="IPR003329">
    <property type="entry name" value="Cytidylyl_trans"/>
</dbReference>
<gene>
    <name evidence="1" type="ORF">EBAPG3_000885</name>
</gene>
<dbReference type="SUPFAM" id="SSF53448">
    <property type="entry name" value="Nucleotide-diphospho-sugar transferases"/>
    <property type="match status" value="1"/>
</dbReference>
<dbReference type="CDD" id="cd02513">
    <property type="entry name" value="CMP-NeuAc_Synthase"/>
    <property type="match status" value="1"/>
</dbReference>
<keyword evidence="1" id="KW-0808">Transferase</keyword>
<name>A0A1W6SKX9_9PROT</name>
<dbReference type="InterPro" id="IPR050793">
    <property type="entry name" value="CMP-NeuNAc_synthase"/>
</dbReference>
<organism evidence="1 2">
    <name type="scientific">Nitrosospira lacus</name>
    <dbReference type="NCBI Taxonomy" id="1288494"/>
    <lineage>
        <taxon>Bacteria</taxon>
        <taxon>Pseudomonadati</taxon>
        <taxon>Pseudomonadota</taxon>
        <taxon>Betaproteobacteria</taxon>
        <taxon>Nitrosomonadales</taxon>
        <taxon>Nitrosomonadaceae</taxon>
        <taxon>Nitrosospira</taxon>
    </lineage>
</organism>
<protein>
    <submittedName>
        <fullName evidence="1">Cytidyltransferase</fullName>
    </submittedName>
</protein>
<accession>A0A1W6SKX9</accession>
<dbReference type="Pfam" id="PF02348">
    <property type="entry name" value="CTP_transf_3"/>
    <property type="match status" value="1"/>
</dbReference>